<gene>
    <name evidence="1" type="ORF">N7376_15790</name>
</gene>
<organism evidence="1 2">
    <name type="scientific">Brucella intermedia GD04153</name>
    <dbReference type="NCBI Taxonomy" id="2975438"/>
    <lineage>
        <taxon>Bacteria</taxon>
        <taxon>Pseudomonadati</taxon>
        <taxon>Pseudomonadota</taxon>
        <taxon>Alphaproteobacteria</taxon>
        <taxon>Hyphomicrobiales</taxon>
        <taxon>Brucellaceae</taxon>
        <taxon>Brucella/Ochrobactrum group</taxon>
        <taxon>Brucella</taxon>
    </lineage>
</organism>
<dbReference type="AlphaFoldDB" id="A0AA42KT45"/>
<accession>A0AA42KT45</accession>
<evidence type="ECO:0000313" key="1">
    <source>
        <dbReference type="EMBL" id="MDH0125470.1"/>
    </source>
</evidence>
<proteinExistence type="predicted"/>
<name>A0AA42KT45_9HYPH</name>
<evidence type="ECO:0000313" key="2">
    <source>
        <dbReference type="Proteomes" id="UP001158087"/>
    </source>
</evidence>
<reference evidence="1" key="1">
    <citation type="submission" date="2022-09" db="EMBL/GenBank/DDBJ databases">
        <title>Intensive care unit water sources are persistently colonized with multi-drug resistant bacteria and are the site of extensive horizontal gene transfer of antibiotic resistance genes.</title>
        <authorList>
            <person name="Diorio-Toth L."/>
        </authorList>
    </citation>
    <scope>NUCLEOTIDE SEQUENCE</scope>
    <source>
        <strain evidence="1">GD04153</strain>
    </source>
</reference>
<dbReference type="Proteomes" id="UP001158087">
    <property type="component" value="Unassembled WGS sequence"/>
</dbReference>
<sequence>MASELEPCPFCSKTMMLRSALWPSEGDADAIIHADPTDCPMLGFSDGSADGSIIEKWNCSLSNEDDFPSDGSCVRCGSVPRNANGLCNTCLDEDAERLENTRTTPVAPVSPDTDGKCGELVTVGYMVSHEEGLGIVEEPVCYRSQAEELLAAERAEKDGWKELHDAAQVAVKERTEACNNLYKQVNDLKADNAAKDARINFLERVTKDQETQITAQEVLEAKLASAEKALEAARPYVEDYDTRRHNTGVDETLTQIDAVLGGKPS</sequence>
<comment type="caution">
    <text evidence="1">The sequence shown here is derived from an EMBL/GenBank/DDBJ whole genome shotgun (WGS) entry which is preliminary data.</text>
</comment>
<protein>
    <submittedName>
        <fullName evidence="1">Uncharacterized protein</fullName>
    </submittedName>
</protein>
<dbReference type="EMBL" id="JAODYY010000007">
    <property type="protein sequence ID" value="MDH0125470.1"/>
    <property type="molecule type" value="Genomic_DNA"/>
</dbReference>